<feature type="transmembrane region" description="Helical" evidence="6">
    <location>
        <begin position="170"/>
        <end position="189"/>
    </location>
</feature>
<evidence type="ECO:0000256" key="3">
    <source>
        <dbReference type="ARBA" id="ARBA00022692"/>
    </source>
</evidence>
<dbReference type="PANTHER" id="PTHR30213">
    <property type="entry name" value="INNER MEMBRANE PROTEIN YHJD"/>
    <property type="match status" value="1"/>
</dbReference>
<protein>
    <submittedName>
        <fullName evidence="7">YihY/virulence factor BrkB family protein</fullName>
    </submittedName>
</protein>
<feature type="transmembrane region" description="Helical" evidence="6">
    <location>
        <begin position="201"/>
        <end position="219"/>
    </location>
</feature>
<name>A0ABD6CGT6_9EURY</name>
<feature type="transmembrane region" description="Helical" evidence="6">
    <location>
        <begin position="37"/>
        <end position="60"/>
    </location>
</feature>
<keyword evidence="5 6" id="KW-0472">Membrane</keyword>
<evidence type="ECO:0000256" key="5">
    <source>
        <dbReference type="ARBA" id="ARBA00023136"/>
    </source>
</evidence>
<sequence length="282" mass="29732">MPSSFDTEAVLARTAVLGRRVYATMKRVDVGFMAGSVAYQAFMSLLPLIVVLYLLVAMVAGEQLAARVLELTEAVLPTETRQLLATAVSSQIATTATSIVSLAILLWGAIGLFRTFQTAFARIYETTTKTSRVDQLLDALVTFSIVLVATLAAAGAATASVVVRVPFFDLVSATVLLVGLVVAFLPMYYLFPNTALPLRNALPGALIAAGGWTLLQWTFQLYLQHVSSPNVAGALGAILVLLTWLYYGSYLVLFGAVVNASLAGPPPSKPSADAVADVSEGG</sequence>
<dbReference type="EMBL" id="JBHUDJ010000015">
    <property type="protein sequence ID" value="MFD1589455.1"/>
    <property type="molecule type" value="Genomic_DNA"/>
</dbReference>
<dbReference type="PIRSF" id="PIRSF035875">
    <property type="entry name" value="RNase_BN"/>
    <property type="match status" value="1"/>
</dbReference>
<evidence type="ECO:0000313" key="8">
    <source>
        <dbReference type="Proteomes" id="UP001597119"/>
    </source>
</evidence>
<feature type="transmembrane region" description="Helical" evidence="6">
    <location>
        <begin position="99"/>
        <end position="120"/>
    </location>
</feature>
<evidence type="ECO:0000256" key="6">
    <source>
        <dbReference type="SAM" id="Phobius"/>
    </source>
</evidence>
<dbReference type="Proteomes" id="UP001597119">
    <property type="component" value="Unassembled WGS sequence"/>
</dbReference>
<evidence type="ECO:0000256" key="1">
    <source>
        <dbReference type="ARBA" id="ARBA00004651"/>
    </source>
</evidence>
<feature type="transmembrane region" description="Helical" evidence="6">
    <location>
        <begin position="140"/>
        <end position="163"/>
    </location>
</feature>
<dbReference type="InterPro" id="IPR017039">
    <property type="entry name" value="Virul_fac_BrkB"/>
</dbReference>
<organism evidence="7 8">
    <name type="scientific">Halorientalis brevis</name>
    <dbReference type="NCBI Taxonomy" id="1126241"/>
    <lineage>
        <taxon>Archaea</taxon>
        <taxon>Methanobacteriati</taxon>
        <taxon>Methanobacteriota</taxon>
        <taxon>Stenosarchaea group</taxon>
        <taxon>Halobacteria</taxon>
        <taxon>Halobacteriales</taxon>
        <taxon>Haloarculaceae</taxon>
        <taxon>Halorientalis</taxon>
    </lineage>
</organism>
<keyword evidence="4 6" id="KW-1133">Transmembrane helix</keyword>
<dbReference type="GO" id="GO:0005886">
    <property type="term" value="C:plasma membrane"/>
    <property type="evidence" value="ECO:0007669"/>
    <property type="project" value="UniProtKB-SubCell"/>
</dbReference>
<keyword evidence="3 6" id="KW-0812">Transmembrane</keyword>
<accession>A0ABD6CGT6</accession>
<reference evidence="7 8" key="1">
    <citation type="journal article" date="2019" name="Int. J. Syst. Evol. Microbiol.">
        <title>The Global Catalogue of Microorganisms (GCM) 10K type strain sequencing project: providing services to taxonomists for standard genome sequencing and annotation.</title>
        <authorList>
            <consortium name="The Broad Institute Genomics Platform"/>
            <consortium name="The Broad Institute Genome Sequencing Center for Infectious Disease"/>
            <person name="Wu L."/>
            <person name="Ma J."/>
        </authorList>
    </citation>
    <scope>NUCLEOTIDE SEQUENCE [LARGE SCALE GENOMIC DNA]</scope>
    <source>
        <strain evidence="7 8">CGMCC 1.12125</strain>
    </source>
</reference>
<dbReference type="PANTHER" id="PTHR30213:SF0">
    <property type="entry name" value="UPF0761 MEMBRANE PROTEIN YIHY"/>
    <property type="match status" value="1"/>
</dbReference>
<dbReference type="AlphaFoldDB" id="A0ABD6CGT6"/>
<gene>
    <name evidence="7" type="ORF">ACFR9U_20965</name>
</gene>
<feature type="transmembrane region" description="Helical" evidence="6">
    <location>
        <begin position="231"/>
        <end position="258"/>
    </location>
</feature>
<comment type="caution">
    <text evidence="7">The sequence shown here is derived from an EMBL/GenBank/DDBJ whole genome shotgun (WGS) entry which is preliminary data.</text>
</comment>
<comment type="subcellular location">
    <subcellularLocation>
        <location evidence="1">Cell membrane</location>
        <topology evidence="1">Multi-pass membrane protein</topology>
    </subcellularLocation>
</comment>
<dbReference type="Pfam" id="PF03631">
    <property type="entry name" value="Virul_fac_BrkB"/>
    <property type="match status" value="1"/>
</dbReference>
<keyword evidence="8" id="KW-1185">Reference proteome</keyword>
<evidence type="ECO:0000313" key="7">
    <source>
        <dbReference type="EMBL" id="MFD1589455.1"/>
    </source>
</evidence>
<dbReference type="RefSeq" id="WP_247381077.1">
    <property type="nucleotide sequence ID" value="NZ_JALLGV010000009.1"/>
</dbReference>
<evidence type="ECO:0000256" key="2">
    <source>
        <dbReference type="ARBA" id="ARBA00022475"/>
    </source>
</evidence>
<evidence type="ECO:0000256" key="4">
    <source>
        <dbReference type="ARBA" id="ARBA00022989"/>
    </source>
</evidence>
<proteinExistence type="predicted"/>
<keyword evidence="2" id="KW-1003">Cell membrane</keyword>
<dbReference type="NCBIfam" id="TIGR00765">
    <property type="entry name" value="yihY_not_rbn"/>
    <property type="match status" value="1"/>
</dbReference>